<feature type="transmembrane region" description="Helical" evidence="12">
    <location>
        <begin position="221"/>
        <end position="246"/>
    </location>
</feature>
<dbReference type="HOGENOM" id="CLU_018808_11_1_1"/>
<dbReference type="OMA" id="HKARISQ"/>
<dbReference type="PANTHER" id="PTHR42985:SF39">
    <property type="entry name" value="GH10366P"/>
    <property type="match status" value="1"/>
</dbReference>
<feature type="transmembrane region" description="Helical" evidence="12">
    <location>
        <begin position="66"/>
        <end position="86"/>
    </location>
</feature>
<evidence type="ECO:0000256" key="5">
    <source>
        <dbReference type="ARBA" id="ARBA00022692"/>
    </source>
</evidence>
<evidence type="ECO:0000256" key="3">
    <source>
        <dbReference type="ARBA" id="ARBA00022448"/>
    </source>
</evidence>
<keyword evidence="7" id="KW-0915">Sodium</keyword>
<keyword evidence="9 12" id="KW-0472">Membrane</keyword>
<keyword evidence="3" id="KW-0813">Transport</keyword>
<gene>
    <name evidence="13" type="ORF">DAPPUDRAFT_323368</name>
</gene>
<sequence length="481" mass="52684">MSLTASSISASALLGIPTDVYLTGSMYWWIIVAAGLSIPVSVYVYLPFYHQLQLDGSIHQGGIKAVVWTATFQLCMMYGSIIIVLVKGVMLVGGLENVFLLNANSSRIEFFNFDFDPTTRHTVWSLSIGGFFLFTSMYATDQVFVQRCLALPTLHKARISQCINFLLLAGIISLCCLTGLVTYAFYFDCAPLIAEIVKNSNEIFPLFAIQTIRKFPGLPGIFATGIFSGVTSILSSNLHAVSLVVLEDLIRPSFPTMRDSKASLVNKMTVIIFGCVTFGVAIYFAKFQISLDSSLSFLGAMAGIILGVFSLGMFVPWSNSTGAGFGAIISFAIMMLLGISTQIAKTNNLITNDQMKLLITDNCPSFNSTDIGSPSVHFFIQKTDAFVLLRISYLWYTVLSVVIVLIIGTIGSILSEPQDPAKLNPKLLYRVNHNPLLNKAALQPSDETDGATVIRRQRNGILLWEIPRRLSPIIEVNLPDT</sequence>
<keyword evidence="5 12" id="KW-0812">Transmembrane</keyword>
<evidence type="ECO:0000256" key="12">
    <source>
        <dbReference type="SAM" id="Phobius"/>
    </source>
</evidence>
<keyword evidence="14" id="KW-1185">Reference proteome</keyword>
<dbReference type="GO" id="GO:0006814">
    <property type="term" value="P:sodium ion transport"/>
    <property type="evidence" value="ECO:0000318"/>
    <property type="project" value="GO_Central"/>
</dbReference>
<feature type="transmembrane region" description="Helical" evidence="12">
    <location>
        <begin position="123"/>
        <end position="144"/>
    </location>
</feature>
<dbReference type="Pfam" id="PF00474">
    <property type="entry name" value="SSF"/>
    <property type="match status" value="1"/>
</dbReference>
<dbReference type="EMBL" id="GL732575">
    <property type="protein sequence ID" value="EFX75434.1"/>
    <property type="molecule type" value="Genomic_DNA"/>
</dbReference>
<dbReference type="Gene3D" id="1.20.1730.10">
    <property type="entry name" value="Sodium/glucose cotransporter"/>
    <property type="match status" value="2"/>
</dbReference>
<dbReference type="Proteomes" id="UP000000305">
    <property type="component" value="Unassembled WGS sequence"/>
</dbReference>
<comment type="similarity">
    <text evidence="2 11">Belongs to the sodium:solute symporter (SSF) (TC 2.A.21) family.</text>
</comment>
<dbReference type="PANTHER" id="PTHR42985">
    <property type="entry name" value="SODIUM-COUPLED MONOCARBOXYLATE TRANSPORTER"/>
    <property type="match status" value="1"/>
</dbReference>
<dbReference type="AlphaFoldDB" id="E9GYP4"/>
<feature type="transmembrane region" description="Helical" evidence="12">
    <location>
        <begin position="25"/>
        <end position="46"/>
    </location>
</feature>
<feature type="transmembrane region" description="Helical" evidence="12">
    <location>
        <begin position="267"/>
        <end position="285"/>
    </location>
</feature>
<organism evidence="13 14">
    <name type="scientific">Daphnia pulex</name>
    <name type="common">Water flea</name>
    <dbReference type="NCBI Taxonomy" id="6669"/>
    <lineage>
        <taxon>Eukaryota</taxon>
        <taxon>Metazoa</taxon>
        <taxon>Ecdysozoa</taxon>
        <taxon>Arthropoda</taxon>
        <taxon>Crustacea</taxon>
        <taxon>Branchiopoda</taxon>
        <taxon>Diplostraca</taxon>
        <taxon>Cladocera</taxon>
        <taxon>Anomopoda</taxon>
        <taxon>Daphniidae</taxon>
        <taxon>Daphnia</taxon>
    </lineage>
</organism>
<dbReference type="PROSITE" id="PS50283">
    <property type="entry name" value="NA_SOLUT_SYMP_3"/>
    <property type="match status" value="1"/>
</dbReference>
<accession>E9GYP4</accession>
<evidence type="ECO:0000256" key="4">
    <source>
        <dbReference type="ARBA" id="ARBA00022475"/>
    </source>
</evidence>
<feature type="transmembrane region" description="Helical" evidence="12">
    <location>
        <begin position="393"/>
        <end position="414"/>
    </location>
</feature>
<evidence type="ECO:0000256" key="2">
    <source>
        <dbReference type="ARBA" id="ARBA00006434"/>
    </source>
</evidence>
<evidence type="ECO:0000256" key="7">
    <source>
        <dbReference type="ARBA" id="ARBA00023053"/>
    </source>
</evidence>
<evidence type="ECO:0008006" key="15">
    <source>
        <dbReference type="Google" id="ProtNLM"/>
    </source>
</evidence>
<evidence type="ECO:0000256" key="11">
    <source>
        <dbReference type="RuleBase" id="RU362091"/>
    </source>
</evidence>
<dbReference type="KEGG" id="dpx:DAPPUDRAFT_323368"/>
<keyword evidence="4" id="KW-1003">Cell membrane</keyword>
<dbReference type="InterPro" id="IPR001734">
    <property type="entry name" value="Na/solute_symporter"/>
</dbReference>
<keyword evidence="6 12" id="KW-1133">Transmembrane helix</keyword>
<evidence type="ECO:0000313" key="13">
    <source>
        <dbReference type="EMBL" id="EFX75434.1"/>
    </source>
</evidence>
<feature type="transmembrane region" description="Helical" evidence="12">
    <location>
        <begin position="297"/>
        <end position="317"/>
    </location>
</feature>
<evidence type="ECO:0000313" key="14">
    <source>
        <dbReference type="Proteomes" id="UP000000305"/>
    </source>
</evidence>
<evidence type="ECO:0000256" key="1">
    <source>
        <dbReference type="ARBA" id="ARBA00004651"/>
    </source>
</evidence>
<keyword evidence="8" id="KW-0406">Ion transport</keyword>
<dbReference type="eggNOG" id="KOG2349">
    <property type="taxonomic scope" value="Eukaryota"/>
</dbReference>
<name>E9GYP4_DAPPU</name>
<evidence type="ECO:0000256" key="9">
    <source>
        <dbReference type="ARBA" id="ARBA00023136"/>
    </source>
</evidence>
<protein>
    <recommendedName>
        <fullName evidence="15">Sodium-coupled monocarboxylate transporter 2</fullName>
    </recommendedName>
</protein>
<dbReference type="InterPro" id="IPR038377">
    <property type="entry name" value="Na/Glc_symporter_sf"/>
</dbReference>
<dbReference type="GO" id="GO:0005886">
    <property type="term" value="C:plasma membrane"/>
    <property type="evidence" value="ECO:0007669"/>
    <property type="project" value="UniProtKB-SubCell"/>
</dbReference>
<evidence type="ECO:0000256" key="8">
    <source>
        <dbReference type="ARBA" id="ARBA00023065"/>
    </source>
</evidence>
<comment type="subcellular location">
    <subcellularLocation>
        <location evidence="1">Cell membrane</location>
        <topology evidence="1">Multi-pass membrane protein</topology>
    </subcellularLocation>
</comment>
<dbReference type="OrthoDB" id="6345707at2759"/>
<reference evidence="13 14" key="1">
    <citation type="journal article" date="2011" name="Science">
        <title>The ecoresponsive genome of Daphnia pulex.</title>
        <authorList>
            <person name="Colbourne J.K."/>
            <person name="Pfrender M.E."/>
            <person name="Gilbert D."/>
            <person name="Thomas W.K."/>
            <person name="Tucker A."/>
            <person name="Oakley T.H."/>
            <person name="Tokishita S."/>
            <person name="Aerts A."/>
            <person name="Arnold G.J."/>
            <person name="Basu M.K."/>
            <person name="Bauer D.J."/>
            <person name="Caceres C.E."/>
            <person name="Carmel L."/>
            <person name="Casola C."/>
            <person name="Choi J.H."/>
            <person name="Detter J.C."/>
            <person name="Dong Q."/>
            <person name="Dusheyko S."/>
            <person name="Eads B.D."/>
            <person name="Frohlich T."/>
            <person name="Geiler-Samerotte K.A."/>
            <person name="Gerlach D."/>
            <person name="Hatcher P."/>
            <person name="Jogdeo S."/>
            <person name="Krijgsveld J."/>
            <person name="Kriventseva E.V."/>
            <person name="Kultz D."/>
            <person name="Laforsch C."/>
            <person name="Lindquist E."/>
            <person name="Lopez J."/>
            <person name="Manak J.R."/>
            <person name="Muller J."/>
            <person name="Pangilinan J."/>
            <person name="Patwardhan R.P."/>
            <person name="Pitluck S."/>
            <person name="Pritham E.J."/>
            <person name="Rechtsteiner A."/>
            <person name="Rho M."/>
            <person name="Rogozin I.B."/>
            <person name="Sakarya O."/>
            <person name="Salamov A."/>
            <person name="Schaack S."/>
            <person name="Shapiro H."/>
            <person name="Shiga Y."/>
            <person name="Skalitzky C."/>
            <person name="Smith Z."/>
            <person name="Souvorov A."/>
            <person name="Sung W."/>
            <person name="Tang Z."/>
            <person name="Tsuchiya D."/>
            <person name="Tu H."/>
            <person name="Vos H."/>
            <person name="Wang M."/>
            <person name="Wolf Y.I."/>
            <person name="Yamagata H."/>
            <person name="Yamada T."/>
            <person name="Ye Y."/>
            <person name="Shaw J.R."/>
            <person name="Andrews J."/>
            <person name="Crease T.J."/>
            <person name="Tang H."/>
            <person name="Lucas S.M."/>
            <person name="Robertson H.M."/>
            <person name="Bork P."/>
            <person name="Koonin E.V."/>
            <person name="Zdobnov E.M."/>
            <person name="Grigoriev I.V."/>
            <person name="Lynch M."/>
            <person name="Boore J.L."/>
        </authorList>
    </citation>
    <scope>NUCLEOTIDE SEQUENCE [LARGE SCALE GENOMIC DNA]</scope>
</reference>
<dbReference type="InterPro" id="IPR051163">
    <property type="entry name" value="Sodium:Solute_Symporter_SSF"/>
</dbReference>
<dbReference type="GO" id="GO:0015293">
    <property type="term" value="F:symporter activity"/>
    <property type="evidence" value="ECO:0000318"/>
    <property type="project" value="GO_Central"/>
</dbReference>
<evidence type="ECO:0000256" key="6">
    <source>
        <dbReference type="ARBA" id="ARBA00022989"/>
    </source>
</evidence>
<feature type="transmembrane region" description="Helical" evidence="12">
    <location>
        <begin position="324"/>
        <end position="344"/>
    </location>
</feature>
<feature type="transmembrane region" description="Helical" evidence="12">
    <location>
        <begin position="165"/>
        <end position="186"/>
    </location>
</feature>
<proteinExistence type="inferred from homology"/>
<dbReference type="STRING" id="6669.E9GYP4"/>
<evidence type="ECO:0000256" key="10">
    <source>
        <dbReference type="ARBA" id="ARBA00023201"/>
    </source>
</evidence>
<dbReference type="InParanoid" id="E9GYP4"/>
<keyword evidence="10" id="KW-0739">Sodium transport</keyword>